<dbReference type="Proteomes" id="UP000198372">
    <property type="component" value="Unassembled WGS sequence"/>
</dbReference>
<dbReference type="AlphaFoldDB" id="A0A238F9T1"/>
<name>A0A238F9T1_9BASI</name>
<reference evidence="8" key="1">
    <citation type="submission" date="2016-09" db="EMBL/GenBank/DDBJ databases">
        <authorList>
            <person name="Jeantristanb JTB J.-T."/>
            <person name="Ricardo R."/>
        </authorList>
    </citation>
    <scope>NUCLEOTIDE SEQUENCE [LARGE SCALE GENOMIC DNA]</scope>
</reference>
<keyword evidence="3" id="KW-0285">Flavoprotein</keyword>
<dbReference type="PANTHER" id="PTHR11806:SF0">
    <property type="entry name" value="PROTEIN MTO1 HOMOLOG, MITOCHONDRIAL"/>
    <property type="match status" value="1"/>
</dbReference>
<dbReference type="FunFam" id="3.50.50.60:FF:000002">
    <property type="entry name" value="tRNA uridine 5-carboxymethylaminomethyl modification enzyme MnmG"/>
    <property type="match status" value="1"/>
</dbReference>
<feature type="domain" description="tRNA uridine 5-carboxymethylaminomethyl modification enzyme C-terminal subdomain" evidence="6">
    <location>
        <begin position="604"/>
        <end position="675"/>
    </location>
</feature>
<sequence length="693" mass="76103">MSLQSTRASIRSFLYSLPPRLGSPSTCRTFATVVEPTSNSAANDSSTRPPPAFETLVIGGGHAGCEAAAAAARAGARTLLLTQRLDTIGEMSCNPSFGDVSCARPSRLGIGKGTLVREIDALDGLCAKVCDVAGIQFHVLNRSNGPAVHGPRAQIDRKLYKREMQAVLSKYPNLTIRSANVKDVVLSNSLDGQAKRKVVGLRVDQGEVIPCKSIVISTGTFLGGETHIGLETTPFGRINEPAAHSLSRSLKEAGFELARLKTGTPPRLRNDTINYEGLLQQIGDRPANPFSYMTDRVANEDNQVSCYQTATNAKTHEIVSKNLHTSIHIRETVKGPRYCPSIESKVMRFGDKLSHTVWLEPEGYDSNLIYPNGISVTLPAATQLEMLRSIRGLENVEMTQPGYGVEYDHVDPKELDHTLETKRIRGLFLAGQINGTTGYEEAAAQGVLAGINAGLSALGKDMMILSRADGFIGVLVDDLVTKGVNEPYRMFTSRSEYRVSLRSDNADLRLTEIANKFGLVSEARKNHFESTRSALQAGIAMLENFILPPEHWTARGFDVRRDGVRRSAFDLMNYKGVDVTRLEGFVSGLDQLDPKIKKRIYIEGLYKQHIIRQQHEVSLFQRDENLVIDPSVDYSMMPGMSIEVRQRLDLHRPKTLGQAKRLEGVTPASLVGLMKWVRKSHKGINVAPAVEAL</sequence>
<dbReference type="InterPro" id="IPR040131">
    <property type="entry name" value="MnmG_N"/>
</dbReference>
<dbReference type="PROSITE" id="PS01281">
    <property type="entry name" value="GIDA_2"/>
    <property type="match status" value="1"/>
</dbReference>
<dbReference type="NCBIfam" id="TIGR00136">
    <property type="entry name" value="mnmG_gidA"/>
    <property type="match status" value="1"/>
</dbReference>
<dbReference type="GO" id="GO:0070899">
    <property type="term" value="P:mitochondrial tRNA wobble uridine modification"/>
    <property type="evidence" value="ECO:0007669"/>
    <property type="project" value="UniProtKB-ARBA"/>
</dbReference>
<dbReference type="Gene3D" id="1.10.150.570">
    <property type="entry name" value="GidA associated domain, C-terminal subdomain"/>
    <property type="match status" value="1"/>
</dbReference>
<dbReference type="SUPFAM" id="SSF51905">
    <property type="entry name" value="FAD/NAD(P)-binding domain"/>
    <property type="match status" value="1"/>
</dbReference>
<evidence type="ECO:0000256" key="5">
    <source>
        <dbReference type="ARBA" id="ARBA00054993"/>
    </source>
</evidence>
<keyword evidence="8" id="KW-1185">Reference proteome</keyword>
<dbReference type="InterPro" id="IPR020595">
    <property type="entry name" value="MnmG-rel_CS"/>
</dbReference>
<dbReference type="InterPro" id="IPR026904">
    <property type="entry name" value="MnmG_C"/>
</dbReference>
<dbReference type="InterPro" id="IPR047001">
    <property type="entry name" value="MnmG_C_subdom"/>
</dbReference>
<dbReference type="FunFam" id="3.50.50.60:FF:000082">
    <property type="entry name" value="protein MTO1 homolog, mitochondrial isoform X1"/>
    <property type="match status" value="1"/>
</dbReference>
<dbReference type="InterPro" id="IPR004416">
    <property type="entry name" value="MnmG"/>
</dbReference>
<dbReference type="FunFam" id="1.10.150.570:FF:000001">
    <property type="entry name" value="tRNA uridine 5-carboxymethylaminomethyl modification enzyme MnmG"/>
    <property type="match status" value="1"/>
</dbReference>
<dbReference type="STRING" id="269621.A0A238F9T1"/>
<dbReference type="InterPro" id="IPR036188">
    <property type="entry name" value="FAD/NAD-bd_sf"/>
</dbReference>
<comment type="function">
    <text evidence="5">Component of the MSS1-MTO1 complex that catalyzes the 5-carboxymethylaminomethyluridine (cmnm(5)U) modification at the 34th wobble position (U34) of mitochondrial tRNAs.</text>
</comment>
<gene>
    <name evidence="7" type="ORF">BQ2448_894</name>
</gene>
<evidence type="ECO:0000256" key="2">
    <source>
        <dbReference type="ARBA" id="ARBA00007653"/>
    </source>
</evidence>
<evidence type="ECO:0000313" key="7">
    <source>
        <dbReference type="EMBL" id="SCV68773.1"/>
    </source>
</evidence>
<dbReference type="InterPro" id="IPR044920">
    <property type="entry name" value="MnmG_C_subdom_sf"/>
</dbReference>
<dbReference type="GO" id="GO:0030488">
    <property type="term" value="P:tRNA methylation"/>
    <property type="evidence" value="ECO:0007669"/>
    <property type="project" value="TreeGrafter"/>
</dbReference>
<comment type="similarity">
    <text evidence="2">Belongs to the MnmG family.</text>
</comment>
<proteinExistence type="inferred from homology"/>
<evidence type="ECO:0000313" key="8">
    <source>
        <dbReference type="Proteomes" id="UP000198372"/>
    </source>
</evidence>
<dbReference type="InterPro" id="IPR002218">
    <property type="entry name" value="MnmG-rel"/>
</dbReference>
<dbReference type="Pfam" id="PF21680">
    <property type="entry name" value="GIDA_C_1st"/>
    <property type="match status" value="1"/>
</dbReference>
<dbReference type="EMBL" id="FMSP01000003">
    <property type="protein sequence ID" value="SCV68773.1"/>
    <property type="molecule type" value="Genomic_DNA"/>
</dbReference>
<dbReference type="PROSITE" id="PS01280">
    <property type="entry name" value="GIDA_1"/>
    <property type="match status" value="1"/>
</dbReference>
<protein>
    <submittedName>
        <fullName evidence="7">BQ2448_894 protein</fullName>
    </submittedName>
</protein>
<evidence type="ECO:0000256" key="4">
    <source>
        <dbReference type="ARBA" id="ARBA00022827"/>
    </source>
</evidence>
<comment type="cofactor">
    <cofactor evidence="1">
        <name>FAD</name>
        <dbReference type="ChEBI" id="CHEBI:57692"/>
    </cofactor>
</comment>
<accession>A0A238F9T1</accession>
<dbReference type="Pfam" id="PF01134">
    <property type="entry name" value="GIDA"/>
    <property type="match status" value="1"/>
</dbReference>
<evidence type="ECO:0000256" key="3">
    <source>
        <dbReference type="ARBA" id="ARBA00022630"/>
    </source>
</evidence>
<dbReference type="OrthoDB" id="3329at2759"/>
<evidence type="ECO:0000256" key="1">
    <source>
        <dbReference type="ARBA" id="ARBA00001974"/>
    </source>
</evidence>
<dbReference type="HAMAP" id="MF_00129">
    <property type="entry name" value="MnmG_GidA"/>
    <property type="match status" value="1"/>
</dbReference>
<evidence type="ECO:0000259" key="6">
    <source>
        <dbReference type="SMART" id="SM01228"/>
    </source>
</evidence>
<dbReference type="GO" id="GO:0005739">
    <property type="term" value="C:mitochondrion"/>
    <property type="evidence" value="ECO:0007669"/>
    <property type="project" value="GOC"/>
</dbReference>
<dbReference type="InterPro" id="IPR049312">
    <property type="entry name" value="GIDA_C_N"/>
</dbReference>
<dbReference type="PANTHER" id="PTHR11806">
    <property type="entry name" value="GLUCOSE INHIBITED DIVISION PROTEIN A"/>
    <property type="match status" value="1"/>
</dbReference>
<organism evidence="7 8">
    <name type="scientific">Microbotryum intermedium</name>
    <dbReference type="NCBI Taxonomy" id="269621"/>
    <lineage>
        <taxon>Eukaryota</taxon>
        <taxon>Fungi</taxon>
        <taxon>Dikarya</taxon>
        <taxon>Basidiomycota</taxon>
        <taxon>Pucciniomycotina</taxon>
        <taxon>Microbotryomycetes</taxon>
        <taxon>Microbotryales</taxon>
        <taxon>Microbotryaceae</taxon>
        <taxon>Microbotryum</taxon>
    </lineage>
</organism>
<dbReference type="SMART" id="SM01228">
    <property type="entry name" value="GIDA_assoc_3"/>
    <property type="match status" value="1"/>
</dbReference>
<keyword evidence="4" id="KW-0274">FAD</keyword>
<dbReference type="Pfam" id="PF13932">
    <property type="entry name" value="SAM_GIDA_C"/>
    <property type="match status" value="1"/>
</dbReference>
<dbReference type="GO" id="GO:0050660">
    <property type="term" value="F:flavin adenine dinucleotide binding"/>
    <property type="evidence" value="ECO:0007669"/>
    <property type="project" value="InterPro"/>
</dbReference>
<dbReference type="Gene3D" id="3.50.50.60">
    <property type="entry name" value="FAD/NAD(P)-binding domain"/>
    <property type="match status" value="2"/>
</dbReference>